<sequence length="171" mass="17943">MDIAASVAAASAAACGIGGLQQVASLEREVLNTSLHDGFSSSPATAAAAAASSSSLTAAAAASAAPPPNSIPPHPLEIQQKRYLHELEKEEFSRAAAAFGYHSVLRLKTERELCAMTQRLPGISSSFLGVHTVMAIDDQLLTEEIFNKDKIHEEGGPLLGVHERIERAMGI</sequence>
<keyword evidence="2" id="KW-1185">Reference proteome</keyword>
<dbReference type="Pfam" id="PF05348">
    <property type="entry name" value="UMP1"/>
    <property type="match status" value="1"/>
</dbReference>
<dbReference type="EMBL" id="HG719697">
    <property type="protein sequence ID" value="CDJ58513.1"/>
    <property type="molecule type" value="Genomic_DNA"/>
</dbReference>
<dbReference type="GeneID" id="25339129"/>
<organism evidence="1 2">
    <name type="scientific">Eimeria maxima</name>
    <name type="common">Coccidian parasite</name>
    <dbReference type="NCBI Taxonomy" id="5804"/>
    <lineage>
        <taxon>Eukaryota</taxon>
        <taxon>Sar</taxon>
        <taxon>Alveolata</taxon>
        <taxon>Apicomplexa</taxon>
        <taxon>Conoidasida</taxon>
        <taxon>Coccidia</taxon>
        <taxon>Eucoccidiorida</taxon>
        <taxon>Eimeriorina</taxon>
        <taxon>Eimeriidae</taxon>
        <taxon>Eimeria</taxon>
    </lineage>
</organism>
<accession>U6M617</accession>
<proteinExistence type="predicted"/>
<dbReference type="AlphaFoldDB" id="U6M617"/>
<evidence type="ECO:0000313" key="1">
    <source>
        <dbReference type="EMBL" id="CDJ58513.1"/>
    </source>
</evidence>
<dbReference type="RefSeq" id="XP_013335159.1">
    <property type="nucleotide sequence ID" value="XM_013479705.1"/>
</dbReference>
<dbReference type="OrthoDB" id="354435at2759"/>
<reference evidence="1" key="2">
    <citation type="submission" date="2013-10" db="EMBL/GenBank/DDBJ databases">
        <authorList>
            <person name="Aslett M."/>
        </authorList>
    </citation>
    <scope>NUCLEOTIDE SEQUENCE [LARGE SCALE GENOMIC DNA]</scope>
    <source>
        <strain evidence="1">Weybridge</strain>
    </source>
</reference>
<name>U6M617_EIMMA</name>
<gene>
    <name evidence="1" type="ORF">EMWEY_00051430</name>
</gene>
<dbReference type="VEuPathDB" id="ToxoDB:EMWEY_00051430"/>
<evidence type="ECO:0000313" key="2">
    <source>
        <dbReference type="Proteomes" id="UP000030763"/>
    </source>
</evidence>
<protein>
    <submittedName>
        <fullName evidence="1">Uncharacterized protein</fullName>
    </submittedName>
</protein>
<dbReference type="OMA" id="WGVQTLM"/>
<reference evidence="1" key="1">
    <citation type="submission" date="2013-10" db="EMBL/GenBank/DDBJ databases">
        <title>Genomic analysis of the causative agents of coccidiosis in chickens.</title>
        <authorList>
            <person name="Reid A.J."/>
            <person name="Blake D."/>
            <person name="Billington K."/>
            <person name="Browne H."/>
            <person name="Dunn M."/>
            <person name="Hung S."/>
            <person name="Kawahara F."/>
            <person name="Miranda-Saavedra D."/>
            <person name="Mourier T."/>
            <person name="Nagra H."/>
            <person name="Otto T.D."/>
            <person name="Rawlings N."/>
            <person name="Sanchez A."/>
            <person name="Sanders M."/>
            <person name="Subramaniam C."/>
            <person name="Tay Y."/>
            <person name="Dear P."/>
            <person name="Doerig C."/>
            <person name="Gruber A."/>
            <person name="Parkinson J."/>
            <person name="Shirley M."/>
            <person name="Wan K.L."/>
            <person name="Berriman M."/>
            <person name="Tomley F."/>
            <person name="Pain A."/>
        </authorList>
    </citation>
    <scope>NUCLEOTIDE SEQUENCE [LARGE SCALE GENOMIC DNA]</scope>
    <source>
        <strain evidence="1">Weybridge</strain>
    </source>
</reference>
<dbReference type="Proteomes" id="UP000030763">
    <property type="component" value="Unassembled WGS sequence"/>
</dbReference>